<proteinExistence type="predicted"/>
<comment type="caution">
    <text evidence="1">The sequence shown here is derived from an EMBL/GenBank/DDBJ whole genome shotgun (WGS) entry which is preliminary data.</text>
</comment>
<reference evidence="1 2" key="1">
    <citation type="submission" date="2016-10" db="EMBL/GenBank/DDBJ databases">
        <title>Genome sequence of the ascomycete fungus Penicillium subrubescens.</title>
        <authorList>
            <person name="De Vries R.P."/>
            <person name="Peng M."/>
            <person name="Dilokpimol A."/>
            <person name="Hilden K."/>
            <person name="Makela M.R."/>
            <person name="Grigoriev I."/>
            <person name="Riley R."/>
            <person name="Granchi Z."/>
        </authorList>
    </citation>
    <scope>NUCLEOTIDE SEQUENCE [LARGE SCALE GENOMIC DNA]</scope>
    <source>
        <strain evidence="1 2">CBS 132785</strain>
    </source>
</reference>
<evidence type="ECO:0000313" key="2">
    <source>
        <dbReference type="Proteomes" id="UP000186955"/>
    </source>
</evidence>
<organism evidence="1 2">
    <name type="scientific">Penicillium subrubescens</name>
    <dbReference type="NCBI Taxonomy" id="1316194"/>
    <lineage>
        <taxon>Eukaryota</taxon>
        <taxon>Fungi</taxon>
        <taxon>Dikarya</taxon>
        <taxon>Ascomycota</taxon>
        <taxon>Pezizomycotina</taxon>
        <taxon>Eurotiomycetes</taxon>
        <taxon>Eurotiomycetidae</taxon>
        <taxon>Eurotiales</taxon>
        <taxon>Aspergillaceae</taxon>
        <taxon>Penicillium</taxon>
    </lineage>
</organism>
<dbReference type="EMBL" id="MNBE01000157">
    <property type="protein sequence ID" value="OKP13176.1"/>
    <property type="molecule type" value="Genomic_DNA"/>
</dbReference>
<gene>
    <name evidence="1" type="ORF">PENSUB_1276</name>
</gene>
<name>A0A1Q5UL14_9EURO</name>
<accession>A0A1Q5UL14</accession>
<dbReference type="AlphaFoldDB" id="A0A1Q5UL14"/>
<keyword evidence="2" id="KW-1185">Reference proteome</keyword>
<protein>
    <submittedName>
        <fullName evidence="1">Uncharacterized protein</fullName>
    </submittedName>
</protein>
<evidence type="ECO:0000313" key="1">
    <source>
        <dbReference type="EMBL" id="OKP13176.1"/>
    </source>
</evidence>
<dbReference type="Proteomes" id="UP000186955">
    <property type="component" value="Unassembled WGS sequence"/>
</dbReference>
<sequence>MLSFLTVESPRWLLLDHEHDKSLAALVQLRGFPADADVVATEFNSMASHIEDRNAGLGNNSSLQIIRETFL</sequence>